<evidence type="ECO:0000256" key="1">
    <source>
        <dbReference type="SAM" id="MobiDB-lite"/>
    </source>
</evidence>
<dbReference type="Proteomes" id="UP000725649">
    <property type="component" value="Unassembled WGS sequence"/>
</dbReference>
<organism evidence="3 4">
    <name type="scientific">Candidatus Avelusimicrobium gallicola</name>
    <dbReference type="NCBI Taxonomy" id="2562704"/>
    <lineage>
        <taxon>Bacteria</taxon>
        <taxon>Pseudomonadati</taxon>
        <taxon>Elusimicrobiota</taxon>
        <taxon>Elusimicrobia</taxon>
        <taxon>Elusimicrobiales</taxon>
        <taxon>Elusimicrobiaceae</taxon>
        <taxon>Candidatus Avelusimicrobium</taxon>
    </lineage>
</organism>
<feature type="compositionally biased region" description="Polar residues" evidence="1">
    <location>
        <begin position="48"/>
        <end position="58"/>
    </location>
</feature>
<dbReference type="EMBL" id="SUVG01000008">
    <property type="protein sequence ID" value="MBE6421785.1"/>
    <property type="molecule type" value="Genomic_DNA"/>
</dbReference>
<dbReference type="AlphaFoldDB" id="A0A928DQX4"/>
<evidence type="ECO:0000313" key="3">
    <source>
        <dbReference type="EMBL" id="MBE6421785.1"/>
    </source>
</evidence>
<feature type="region of interest" description="Disordered" evidence="1">
    <location>
        <begin position="43"/>
        <end position="77"/>
    </location>
</feature>
<reference evidence="3" key="1">
    <citation type="submission" date="2019-04" db="EMBL/GenBank/DDBJ databases">
        <title>Evolution of Biomass-Degrading Anaerobic Consortia Revealed by Metagenomics.</title>
        <authorList>
            <person name="Peng X."/>
        </authorList>
    </citation>
    <scope>NUCLEOTIDE SEQUENCE</scope>
    <source>
        <strain evidence="3">SIG66</strain>
    </source>
</reference>
<name>A0A928DQX4_9BACT</name>
<feature type="compositionally biased region" description="Polar residues" evidence="1">
    <location>
        <begin position="67"/>
        <end position="77"/>
    </location>
</feature>
<feature type="transmembrane region" description="Helical" evidence="2">
    <location>
        <begin position="7"/>
        <end position="33"/>
    </location>
</feature>
<protein>
    <submittedName>
        <fullName evidence="3">Uncharacterized protein</fullName>
    </submittedName>
</protein>
<comment type="caution">
    <text evidence="3">The sequence shown here is derived from an EMBL/GenBank/DDBJ whole genome shotgun (WGS) entry which is preliminary data.</text>
</comment>
<keyword evidence="2" id="KW-0812">Transmembrane</keyword>
<keyword evidence="2" id="KW-0472">Membrane</keyword>
<gene>
    <name evidence="3" type="ORF">E7027_06665</name>
</gene>
<proteinExistence type="predicted"/>
<evidence type="ECO:0000256" key="2">
    <source>
        <dbReference type="SAM" id="Phobius"/>
    </source>
</evidence>
<accession>A0A928DQX4</accession>
<sequence length="259" mass="28534">MNKRGSFIMGLAVVVIGAMFLATLVTFGFYLFLGEGQKTTPAEVAQTEEASTPFGQDFSSSSSSSSQQEEFVSQGTPQGLAELALSPRLRFERSDTACYISISKGEGNFPCKMERRSDGRVEEYKLFPTGALNRTTYNPAGEMLEVVGLNPDDTVSFRHDKKTFFFYDGPEGTVSQITFVLGPGPEGTHRQAVDVIYYNPDGTVRECNCYSGDCCSNPMYSLEGKPNTYCKMYPLDEDICMFEKTSFPPVSAKNLPAKQ</sequence>
<keyword evidence="2" id="KW-1133">Transmembrane helix</keyword>
<evidence type="ECO:0000313" key="4">
    <source>
        <dbReference type="Proteomes" id="UP000725649"/>
    </source>
</evidence>